<dbReference type="PROSITE" id="PS51257">
    <property type="entry name" value="PROKAR_LIPOPROTEIN"/>
    <property type="match status" value="1"/>
</dbReference>
<evidence type="ECO:0000313" key="1">
    <source>
        <dbReference type="EMBL" id="CAL4060270.1"/>
    </source>
</evidence>
<reference evidence="1 2" key="1">
    <citation type="submission" date="2024-05" db="EMBL/GenBank/DDBJ databases">
        <authorList>
            <person name="Wallberg A."/>
        </authorList>
    </citation>
    <scope>NUCLEOTIDE SEQUENCE [LARGE SCALE GENOMIC DNA]</scope>
</reference>
<sequence length="199" mass="22391">MNYQTKTSTGPHGSTGCRVQKSYGSSVDARILKSFSTDAPSHSLHRDDDTLPFMVGMGSFFRGQMECGDQRFTLLQHSEGQHCECSLRQHDSPLLSDMTGLSAVDLPPGYIYIYIYIYIDIVFFQSQDRAGIPPHQVLSVMVDQSSREGPISTSFQRFGKDVTLLWLPDFCSKNGNRYFSPEDPPVVLIQNVPMIYCYP</sequence>
<keyword evidence="2" id="KW-1185">Reference proteome</keyword>
<organism evidence="1 2">
    <name type="scientific">Meganyctiphanes norvegica</name>
    <name type="common">Northern krill</name>
    <name type="synonym">Thysanopoda norvegica</name>
    <dbReference type="NCBI Taxonomy" id="48144"/>
    <lineage>
        <taxon>Eukaryota</taxon>
        <taxon>Metazoa</taxon>
        <taxon>Ecdysozoa</taxon>
        <taxon>Arthropoda</taxon>
        <taxon>Crustacea</taxon>
        <taxon>Multicrustacea</taxon>
        <taxon>Malacostraca</taxon>
        <taxon>Eumalacostraca</taxon>
        <taxon>Eucarida</taxon>
        <taxon>Euphausiacea</taxon>
        <taxon>Euphausiidae</taxon>
        <taxon>Meganyctiphanes</taxon>
    </lineage>
</organism>
<comment type="caution">
    <text evidence="1">The sequence shown here is derived from an EMBL/GenBank/DDBJ whole genome shotgun (WGS) entry which is preliminary data.</text>
</comment>
<name>A0AAV2PMV2_MEGNR</name>
<dbReference type="AlphaFoldDB" id="A0AAV2PMV2"/>
<dbReference type="EMBL" id="CAXKWB010000309">
    <property type="protein sequence ID" value="CAL4060270.1"/>
    <property type="molecule type" value="Genomic_DNA"/>
</dbReference>
<proteinExistence type="predicted"/>
<dbReference type="Proteomes" id="UP001497623">
    <property type="component" value="Unassembled WGS sequence"/>
</dbReference>
<accession>A0AAV2PMV2</accession>
<evidence type="ECO:0000313" key="2">
    <source>
        <dbReference type="Proteomes" id="UP001497623"/>
    </source>
</evidence>
<gene>
    <name evidence="1" type="ORF">MNOR_LOCUS1198</name>
</gene>
<protein>
    <submittedName>
        <fullName evidence="1">Uncharacterized protein</fullName>
    </submittedName>
</protein>